<gene>
    <name evidence="2" type="ORF">SDC9_129789</name>
</gene>
<dbReference type="AlphaFoldDB" id="A0A645D0M4"/>
<proteinExistence type="predicted"/>
<accession>A0A645D0M4</accession>
<evidence type="ECO:0000256" key="1">
    <source>
        <dbReference type="SAM" id="MobiDB-lite"/>
    </source>
</evidence>
<reference evidence="2" key="1">
    <citation type="submission" date="2019-08" db="EMBL/GenBank/DDBJ databases">
        <authorList>
            <person name="Kucharzyk K."/>
            <person name="Murdoch R.W."/>
            <person name="Higgins S."/>
            <person name="Loffler F."/>
        </authorList>
    </citation>
    <scope>NUCLEOTIDE SEQUENCE</scope>
</reference>
<dbReference type="EMBL" id="VSSQ01031716">
    <property type="protein sequence ID" value="MPM82727.1"/>
    <property type="molecule type" value="Genomic_DNA"/>
</dbReference>
<feature type="region of interest" description="Disordered" evidence="1">
    <location>
        <begin position="123"/>
        <end position="146"/>
    </location>
</feature>
<protein>
    <submittedName>
        <fullName evidence="2">Uncharacterized protein</fullName>
    </submittedName>
</protein>
<organism evidence="2">
    <name type="scientific">bioreactor metagenome</name>
    <dbReference type="NCBI Taxonomy" id="1076179"/>
    <lineage>
        <taxon>unclassified sequences</taxon>
        <taxon>metagenomes</taxon>
        <taxon>ecological metagenomes</taxon>
    </lineage>
</organism>
<evidence type="ECO:0000313" key="2">
    <source>
        <dbReference type="EMBL" id="MPM82727.1"/>
    </source>
</evidence>
<comment type="caution">
    <text evidence="2">The sequence shown here is derived from an EMBL/GenBank/DDBJ whole genome shotgun (WGS) entry which is preliminary data.</text>
</comment>
<name>A0A645D0M4_9ZZZZ</name>
<sequence length="198" mass="22108">MDHLHHHVEAAAGIPEQAVHRRNGGVVKLRGDLGFDHKTAPEFRVGLQFIEQGLHRDFPRQNPVFAEGNLSMPSLGHQAFHAVTPVDVGKRVFGDGSQQHLRRLGIVVEMLFDDDLVNGDFSPEERAGEIPAPLRDGRRRSRPFRSDSVRSGFDFAEPGQTVYTVGIQLNGFIDGRVLRLGVFRFHTGFLSEKDHSGR</sequence>